<proteinExistence type="predicted"/>
<gene>
    <name evidence="1" type="ORF">HCA69_09550</name>
</gene>
<evidence type="ECO:0000313" key="2">
    <source>
        <dbReference type="Proteomes" id="UP000535908"/>
    </source>
</evidence>
<dbReference type="EMBL" id="JAARWN010000008">
    <property type="protein sequence ID" value="MBC1936610.1"/>
    <property type="molecule type" value="Genomic_DNA"/>
</dbReference>
<name>A0A7X1CQ30_9LIST</name>
<protein>
    <submittedName>
        <fullName evidence="1">Type I toxin-antitoxin system Fst family toxin</fullName>
    </submittedName>
</protein>
<sequence>MFILFSSIIAPTVVGCAIVWFKHKLESRGREK</sequence>
<reference evidence="1 2" key="1">
    <citation type="submission" date="2020-03" db="EMBL/GenBank/DDBJ databases">
        <title>Soil Listeria distribution.</title>
        <authorList>
            <person name="Liao J."/>
            <person name="Wiedmann M."/>
        </authorList>
    </citation>
    <scope>NUCLEOTIDE SEQUENCE [LARGE SCALE GENOMIC DNA]</scope>
    <source>
        <strain evidence="1 2">FSL L7-0741</strain>
    </source>
</reference>
<evidence type="ECO:0000313" key="1">
    <source>
        <dbReference type="EMBL" id="MBC1936610.1"/>
    </source>
</evidence>
<dbReference type="Proteomes" id="UP000535908">
    <property type="component" value="Unassembled WGS sequence"/>
</dbReference>
<comment type="caution">
    <text evidence="1">The sequence shown here is derived from an EMBL/GenBank/DDBJ whole genome shotgun (WGS) entry which is preliminary data.</text>
</comment>
<organism evidence="1 2">
    <name type="scientific">Listeria grandensis</name>
    <dbReference type="NCBI Taxonomy" id="1494963"/>
    <lineage>
        <taxon>Bacteria</taxon>
        <taxon>Bacillati</taxon>
        <taxon>Bacillota</taxon>
        <taxon>Bacilli</taxon>
        <taxon>Bacillales</taxon>
        <taxon>Listeriaceae</taxon>
        <taxon>Listeria</taxon>
    </lineage>
</organism>
<dbReference type="RefSeq" id="WP_185409645.1">
    <property type="nucleotide sequence ID" value="NZ_JAARRE010000004.1"/>
</dbReference>
<accession>A0A7X1CQ30</accession>
<dbReference type="AlphaFoldDB" id="A0A7X1CQ30"/>
<dbReference type="NCBIfam" id="NF033608">
    <property type="entry name" value="type_I_tox_Fst"/>
    <property type="match status" value="1"/>
</dbReference>